<dbReference type="GeneID" id="106820848"/>
<name>A0ABM1F905_PRICU</name>
<reference evidence="13 14" key="1">
    <citation type="submission" date="2025-05" db="UniProtKB">
        <authorList>
            <consortium name="RefSeq"/>
        </authorList>
    </citation>
    <scope>IDENTIFICATION</scope>
</reference>
<organism evidence="12 15">
    <name type="scientific">Priapulus caudatus</name>
    <name type="common">Priapulid worm</name>
    <dbReference type="NCBI Taxonomy" id="37621"/>
    <lineage>
        <taxon>Eukaryota</taxon>
        <taxon>Metazoa</taxon>
        <taxon>Ecdysozoa</taxon>
        <taxon>Scalidophora</taxon>
        <taxon>Priapulida</taxon>
        <taxon>Priapulimorpha</taxon>
        <taxon>Priapulimorphida</taxon>
        <taxon>Priapulidae</taxon>
        <taxon>Priapulus</taxon>
    </lineage>
</organism>
<keyword evidence="12" id="KW-1185">Reference proteome</keyword>
<comment type="similarity">
    <text evidence="2 10">Belongs to the peptidase M3 family.</text>
</comment>
<dbReference type="InterPro" id="IPR001567">
    <property type="entry name" value="Pept_M3A_M3B_dom"/>
</dbReference>
<proteinExistence type="inferred from homology"/>
<dbReference type="InterPro" id="IPR033851">
    <property type="entry name" value="M3A_MIP"/>
</dbReference>
<gene>
    <name evidence="13 14 15 16" type="primary">LOC106820848</name>
</gene>
<evidence type="ECO:0000313" key="16">
    <source>
        <dbReference type="RefSeq" id="XP_014680927.1"/>
    </source>
</evidence>
<accession>A0ABM1F905</accession>
<evidence type="ECO:0000256" key="6">
    <source>
        <dbReference type="ARBA" id="ARBA00022833"/>
    </source>
</evidence>
<evidence type="ECO:0000256" key="3">
    <source>
        <dbReference type="ARBA" id="ARBA00022670"/>
    </source>
</evidence>
<dbReference type="RefSeq" id="XP_014680925.1">
    <property type="nucleotide sequence ID" value="XM_014825439.1"/>
</dbReference>
<evidence type="ECO:0000256" key="1">
    <source>
        <dbReference type="ARBA" id="ARBA00004173"/>
    </source>
</evidence>
<keyword evidence="8 10" id="KW-0482">Metalloprotease</keyword>
<dbReference type="RefSeq" id="XP_014680926.1">
    <property type="nucleotide sequence ID" value="XM_014825440.1"/>
</dbReference>
<evidence type="ECO:0000313" key="13">
    <source>
        <dbReference type="RefSeq" id="XP_014680924.1"/>
    </source>
</evidence>
<feature type="domain" description="Peptidase M3A/M3B catalytic" evidence="11">
    <location>
        <begin position="243"/>
        <end position="685"/>
    </location>
</feature>
<evidence type="ECO:0000313" key="15">
    <source>
        <dbReference type="RefSeq" id="XP_014680926.1"/>
    </source>
</evidence>
<evidence type="ECO:0000256" key="8">
    <source>
        <dbReference type="ARBA" id="ARBA00023049"/>
    </source>
</evidence>
<keyword evidence="4 10" id="KW-0479">Metal-binding</keyword>
<keyword evidence="9" id="KW-0496">Mitochondrion</keyword>
<dbReference type="Pfam" id="PF01432">
    <property type="entry name" value="Peptidase_M3"/>
    <property type="match status" value="1"/>
</dbReference>
<keyword evidence="3 10" id="KW-0645">Protease</keyword>
<dbReference type="SUPFAM" id="SSF55486">
    <property type="entry name" value="Metalloproteases ('zincins'), catalytic domain"/>
    <property type="match status" value="1"/>
</dbReference>
<keyword evidence="7" id="KW-0809">Transit peptide</keyword>
<evidence type="ECO:0000259" key="11">
    <source>
        <dbReference type="Pfam" id="PF01432"/>
    </source>
</evidence>
<keyword evidence="6 10" id="KW-0862">Zinc</keyword>
<evidence type="ECO:0000256" key="10">
    <source>
        <dbReference type="RuleBase" id="RU003435"/>
    </source>
</evidence>
<comment type="subcellular location">
    <subcellularLocation>
        <location evidence="1">Mitochondrion</location>
    </subcellularLocation>
</comment>
<evidence type="ECO:0000256" key="5">
    <source>
        <dbReference type="ARBA" id="ARBA00022801"/>
    </source>
</evidence>
<protein>
    <submittedName>
        <fullName evidence="13 14">Mitochondrial intermediate peptidase-like</fullName>
    </submittedName>
</protein>
<dbReference type="Gene3D" id="1.10.1370.10">
    <property type="entry name" value="Neurolysin, domain 3"/>
    <property type="match status" value="1"/>
</dbReference>
<evidence type="ECO:0000256" key="2">
    <source>
        <dbReference type="ARBA" id="ARBA00006040"/>
    </source>
</evidence>
<comment type="cofactor">
    <cofactor evidence="10">
        <name>Zn(2+)</name>
        <dbReference type="ChEBI" id="CHEBI:29105"/>
    </cofactor>
    <text evidence="10">Binds 1 zinc ion.</text>
</comment>
<dbReference type="InterPro" id="IPR024079">
    <property type="entry name" value="MetalloPept_cat_dom_sf"/>
</dbReference>
<dbReference type="Gene3D" id="3.40.390.10">
    <property type="entry name" value="Collagenase (Catalytic Domain)"/>
    <property type="match status" value="1"/>
</dbReference>
<evidence type="ECO:0000313" key="14">
    <source>
        <dbReference type="RefSeq" id="XP_014680925.1"/>
    </source>
</evidence>
<dbReference type="CDD" id="cd06457">
    <property type="entry name" value="M3A_MIP"/>
    <property type="match status" value="1"/>
</dbReference>
<evidence type="ECO:0000256" key="9">
    <source>
        <dbReference type="ARBA" id="ARBA00023128"/>
    </source>
</evidence>
<dbReference type="RefSeq" id="XP_014680924.1">
    <property type="nucleotide sequence ID" value="XM_014825438.1"/>
</dbReference>
<evidence type="ECO:0000313" key="12">
    <source>
        <dbReference type="Proteomes" id="UP000695022"/>
    </source>
</evidence>
<dbReference type="PANTHER" id="PTHR11804:SF79">
    <property type="entry name" value="MITOCHONDRIAL INTERMEDIATE PEPTIDASE"/>
    <property type="match status" value="1"/>
</dbReference>
<dbReference type="PANTHER" id="PTHR11804">
    <property type="entry name" value="PROTEASE M3 THIMET OLIGOPEPTIDASE-RELATED"/>
    <property type="match status" value="1"/>
</dbReference>
<dbReference type="InterPro" id="IPR024077">
    <property type="entry name" value="Neurolysin/TOP_dom2"/>
</dbReference>
<keyword evidence="5 10" id="KW-0378">Hydrolase</keyword>
<dbReference type="Proteomes" id="UP000695022">
    <property type="component" value="Unplaced"/>
</dbReference>
<dbReference type="InterPro" id="IPR045090">
    <property type="entry name" value="Pept_M3A_M3B"/>
</dbReference>
<sequence length="692" mass="78644">MIGFRKVRLVLRAVSSRVHSCPRYSSSWSPLGAAFNAKPARKLNFSFTNGNAGLFEISELADFYGFYALKERAISESSKLVAEATEPGRQRKMVEIFDELSDTLCRVADLAEFIRVAHPNLNFATAAEDASVNIAGLVEKLNTNRALYKSLRHVTEQGDMFPEDDVDRHVAKLFLFDFEQSGIHLEESKRKRVVELNEEILKVGSQFMEATQQPISIKKEALPEHLRYSFNLEGDNVIVTGMYSESHNEAVREAAYKIYLHHQPFQEERLLNLLTARHELAALCGFSSYAHRATSGTLADNPETVMQFLEGLVEEVRPAAVHDLDILEQYKAKHKSQASVLQPWDVPYYTAVAKHGRHKVDHSEFAKYFPLGACMEGLNELFRSLYNVTLEHEPVEGGEVWCDEVYKLAVLHEEEGVLGYIYCDFFERIGKPQQDCHFTIRGGRQTRDGTYQLPVVVLMLNLPEPSWSTPSLLSPGMVENLFHEMGHAMHSMLGRTKYQHVTGTRCSTDFAEVPSVLMEYFATDPRVLSSFAKHYKTCEPIPEDMVTSLCASKYMFNACETQLQVFYSVLDQRLHGIHPLETSLVDLVADTQNEFYSMKHVSQTVWPLRFAHLVGYGAKYYSYLMSRAVASRIWHECFADDPFSRANGELYRRTLLAHGGGKLPMTLIEDLLKKRPTTQDFVQSLVEDVNSR</sequence>
<dbReference type="RefSeq" id="XP_014680927.1">
    <property type="nucleotide sequence ID" value="XM_014825441.1"/>
</dbReference>
<evidence type="ECO:0000256" key="7">
    <source>
        <dbReference type="ARBA" id="ARBA00022946"/>
    </source>
</evidence>
<evidence type="ECO:0000256" key="4">
    <source>
        <dbReference type="ARBA" id="ARBA00022723"/>
    </source>
</evidence>